<protein>
    <submittedName>
        <fullName evidence="3">Tripartite tricarboxylate transporter permease</fullName>
    </submittedName>
</protein>
<comment type="caution">
    <text evidence="3">The sequence shown here is derived from an EMBL/GenBank/DDBJ whole genome shotgun (WGS) entry which is preliminary data.</text>
</comment>
<keyword evidence="1" id="KW-0472">Membrane</keyword>
<feature type="transmembrane region" description="Helical" evidence="1">
    <location>
        <begin position="147"/>
        <end position="164"/>
    </location>
</feature>
<feature type="transmembrane region" description="Helical" evidence="1">
    <location>
        <begin position="45"/>
        <end position="69"/>
    </location>
</feature>
<dbReference type="Proteomes" id="UP000824260">
    <property type="component" value="Unassembled WGS sequence"/>
</dbReference>
<evidence type="ECO:0000259" key="2">
    <source>
        <dbReference type="Pfam" id="PF01970"/>
    </source>
</evidence>
<dbReference type="Pfam" id="PF01970">
    <property type="entry name" value="TctA"/>
    <property type="match status" value="1"/>
</dbReference>
<feature type="transmembrane region" description="Helical" evidence="1">
    <location>
        <begin position="354"/>
        <end position="374"/>
    </location>
</feature>
<feature type="transmembrane region" description="Helical" evidence="1">
    <location>
        <begin position="109"/>
        <end position="135"/>
    </location>
</feature>
<organism evidence="3 4">
    <name type="scientific">Candidatus Pullichristensenella stercorigallinarum</name>
    <dbReference type="NCBI Taxonomy" id="2840909"/>
    <lineage>
        <taxon>Bacteria</taxon>
        <taxon>Bacillati</taxon>
        <taxon>Bacillota</taxon>
        <taxon>Clostridia</taxon>
        <taxon>Candidatus Pullichristensenella</taxon>
    </lineage>
</organism>
<dbReference type="PANTHER" id="PTHR35342:SF5">
    <property type="entry name" value="TRICARBOXYLIC TRANSPORT PROTEIN"/>
    <property type="match status" value="1"/>
</dbReference>
<feature type="transmembrane region" description="Helical" evidence="1">
    <location>
        <begin position="203"/>
        <end position="223"/>
    </location>
</feature>
<feature type="transmembrane region" description="Helical" evidence="1">
    <location>
        <begin position="386"/>
        <end position="407"/>
    </location>
</feature>
<dbReference type="AlphaFoldDB" id="A0A9D0ZK93"/>
<gene>
    <name evidence="3" type="ORF">IAA52_01245</name>
</gene>
<proteinExistence type="predicted"/>
<reference evidence="3" key="1">
    <citation type="submission" date="2020-10" db="EMBL/GenBank/DDBJ databases">
        <authorList>
            <person name="Gilroy R."/>
        </authorList>
    </citation>
    <scope>NUCLEOTIDE SEQUENCE</scope>
    <source>
        <strain evidence="3">ChiSjej6B24-2974</strain>
    </source>
</reference>
<keyword evidence="1" id="KW-1133">Transmembrane helix</keyword>
<evidence type="ECO:0000256" key="1">
    <source>
        <dbReference type="SAM" id="Phobius"/>
    </source>
</evidence>
<feature type="transmembrane region" description="Helical" evidence="1">
    <location>
        <begin position="171"/>
        <end position="191"/>
    </location>
</feature>
<feature type="transmembrane region" description="Helical" evidence="1">
    <location>
        <begin position="413"/>
        <end position="443"/>
    </location>
</feature>
<evidence type="ECO:0000313" key="3">
    <source>
        <dbReference type="EMBL" id="HIQ81707.1"/>
    </source>
</evidence>
<name>A0A9D0ZK93_9FIRM</name>
<evidence type="ECO:0000313" key="4">
    <source>
        <dbReference type="Proteomes" id="UP000824260"/>
    </source>
</evidence>
<feature type="domain" description="DUF112" evidence="2">
    <location>
        <begin position="20"/>
        <end position="438"/>
    </location>
</feature>
<reference evidence="3" key="2">
    <citation type="journal article" date="2021" name="PeerJ">
        <title>Extensive microbial diversity within the chicken gut microbiome revealed by metagenomics and culture.</title>
        <authorList>
            <person name="Gilroy R."/>
            <person name="Ravi A."/>
            <person name="Getino M."/>
            <person name="Pursley I."/>
            <person name="Horton D.L."/>
            <person name="Alikhan N.F."/>
            <person name="Baker D."/>
            <person name="Gharbi K."/>
            <person name="Hall N."/>
            <person name="Watson M."/>
            <person name="Adriaenssens E.M."/>
            <person name="Foster-Nyarko E."/>
            <person name="Jarju S."/>
            <person name="Secka A."/>
            <person name="Antonio M."/>
            <person name="Oren A."/>
            <person name="Chaudhuri R.R."/>
            <person name="La Ragione R."/>
            <person name="Hildebrand F."/>
            <person name="Pallen M.J."/>
        </authorList>
    </citation>
    <scope>NUCLEOTIDE SEQUENCE</scope>
    <source>
        <strain evidence="3">ChiSjej6B24-2974</strain>
    </source>
</reference>
<dbReference type="EMBL" id="DVFZ01000013">
    <property type="protein sequence ID" value="HIQ81707.1"/>
    <property type="molecule type" value="Genomic_DNA"/>
</dbReference>
<dbReference type="PANTHER" id="PTHR35342">
    <property type="entry name" value="TRICARBOXYLIC TRANSPORT PROTEIN"/>
    <property type="match status" value="1"/>
</dbReference>
<accession>A0A9D0ZK93</accession>
<sequence length="502" mass="53185">MDFLQNLSLGFSVAFSPINLLYCFFGALVGTLVGVLPGISPLNTVAMLLPFTFGMEPTSALIMLAGIFYGAQYGGSTSAILVNVPGETSAVVTCLDGHQLAKQGKAGKALGISAIASFIAGTFATLLVAAISTPLARLALSFNSPEYFSLMLMGLVAAVILGGGSTAKSILMVLLGVLFGLVGIDVSSGAARMTFGFPELAEGMDFVPVVVGLFGVGEVLFNLEKKQDRNVMKGKIKGLLPTRKEFKECTPSIIRGTLLGSIMGVLPGGGAALPPFASYALEKKLSKHPERFGQGELKGVAGPEAANNAGAQTSFIPLLTMGIPSNSLMALMIGAMMIHGIQPGPLVIQNQPNMYWGLVASMWIGNLMLVIINLPMVRMWASLLKLPYRMLFPAIIMFCCVGAFASANNTFNIWLMIIWGLVGFFFKKIGISAAPMILGYVLGPMLEENFRRAMFISDGSLLVFVQRPISAVLLGVTLVLLVILLIPSVKKVRDAATKDEDD</sequence>
<dbReference type="InterPro" id="IPR002823">
    <property type="entry name" value="DUF112_TM"/>
</dbReference>
<feature type="transmembrane region" description="Helical" evidence="1">
    <location>
        <begin position="464"/>
        <end position="486"/>
    </location>
</feature>
<feature type="transmembrane region" description="Helical" evidence="1">
    <location>
        <begin position="328"/>
        <end position="348"/>
    </location>
</feature>
<keyword evidence="1" id="KW-0812">Transmembrane</keyword>